<dbReference type="FunFam" id="3.30.70.1430:FF:000001">
    <property type="entry name" value="Efflux pump membrane transporter"/>
    <property type="match status" value="1"/>
</dbReference>
<dbReference type="InterPro" id="IPR004764">
    <property type="entry name" value="MdtF-like"/>
</dbReference>
<dbReference type="Gene3D" id="3.30.70.1440">
    <property type="entry name" value="Multidrug efflux transporter AcrB pore domain"/>
    <property type="match status" value="1"/>
</dbReference>
<keyword evidence="4" id="KW-1003">Cell membrane</keyword>
<dbReference type="Gene3D" id="3.30.70.1320">
    <property type="entry name" value="Multidrug efflux transporter AcrB pore domain like"/>
    <property type="match status" value="1"/>
</dbReference>
<feature type="region of interest" description="Disordered" evidence="10">
    <location>
        <begin position="1057"/>
        <end position="1085"/>
    </location>
</feature>
<feature type="transmembrane region" description="Helical" evidence="9">
    <location>
        <begin position="474"/>
        <end position="497"/>
    </location>
</feature>
<comment type="similarity">
    <text evidence="2 9">Belongs to the resistance-nodulation-cell division (RND) (TC 2.A.6) family.</text>
</comment>
<evidence type="ECO:0000256" key="1">
    <source>
        <dbReference type="ARBA" id="ARBA00004429"/>
    </source>
</evidence>
<dbReference type="GO" id="GO:0015562">
    <property type="term" value="F:efflux transmembrane transporter activity"/>
    <property type="evidence" value="ECO:0007669"/>
    <property type="project" value="InterPro"/>
</dbReference>
<keyword evidence="6 9" id="KW-0812">Transmembrane</keyword>
<keyword evidence="12" id="KW-1185">Reference proteome</keyword>
<dbReference type="eggNOG" id="COG0841">
    <property type="taxonomic scope" value="Bacteria"/>
</dbReference>
<dbReference type="PANTHER" id="PTHR32063">
    <property type="match status" value="1"/>
</dbReference>
<feature type="transmembrane region" description="Helical" evidence="9">
    <location>
        <begin position="434"/>
        <end position="454"/>
    </location>
</feature>
<dbReference type="STRING" id="767434.Fraau_1888"/>
<keyword evidence="5 9" id="KW-0997">Cell inner membrane</keyword>
<feature type="transmembrane region" description="Helical" evidence="9">
    <location>
        <begin position="366"/>
        <end position="388"/>
    </location>
</feature>
<evidence type="ECO:0000256" key="6">
    <source>
        <dbReference type="ARBA" id="ARBA00022692"/>
    </source>
</evidence>
<dbReference type="KEGG" id="fau:Fraau_1888"/>
<dbReference type="Pfam" id="PF00873">
    <property type="entry name" value="ACR_tran"/>
    <property type="match status" value="1"/>
</dbReference>
<dbReference type="Gene3D" id="3.30.70.1430">
    <property type="entry name" value="Multidrug efflux transporter AcrB pore domain"/>
    <property type="match status" value="2"/>
</dbReference>
<dbReference type="SUPFAM" id="SSF82693">
    <property type="entry name" value="Multidrug efflux transporter AcrB pore domain, PN1, PN2, PC1 and PC2 subdomains"/>
    <property type="match status" value="4"/>
</dbReference>
<evidence type="ECO:0000256" key="10">
    <source>
        <dbReference type="SAM" id="MobiDB-lite"/>
    </source>
</evidence>
<evidence type="ECO:0000313" key="11">
    <source>
        <dbReference type="EMBL" id="AFC86281.1"/>
    </source>
</evidence>
<dbReference type="GO" id="GO:0005886">
    <property type="term" value="C:plasma membrane"/>
    <property type="evidence" value="ECO:0007669"/>
    <property type="project" value="UniProtKB-SubCell"/>
</dbReference>
<evidence type="ECO:0000256" key="2">
    <source>
        <dbReference type="ARBA" id="ARBA00010942"/>
    </source>
</evidence>
<feature type="compositionally biased region" description="Basic and acidic residues" evidence="10">
    <location>
        <begin position="1057"/>
        <end position="1072"/>
    </location>
</feature>
<evidence type="ECO:0000256" key="5">
    <source>
        <dbReference type="ARBA" id="ARBA00022519"/>
    </source>
</evidence>
<sequence>MSNFFINRPIFAWVVAILITLCGTITMLNLGVESYPNIVPPQILVTATYNGASADAAEKTVAQVLEQNLTGLDHLLYFQTVSSSNGRVQITLTFDTGTDQDIAQVQVQNKVTQANNLLPAEVSAVGITVQKASAGFLMFIGVVSDDPTIDRNHLNDIIASQVLEQVGRINGVGSYQQFGSEYAMHIWLDPIKLQGYSLSTTDVYNAVSAQNQQFAAGNIGGDPAPQGQEFTAVVNGEGRLSTPEQFGNIILRSDSKGTVVHLRDVARIAFGPYTYGFDSNYDNQPTGGFGIQLLTGANALNVAKAVRAKMDELQKSFPPGVHWIAPYDSTTFITLSIEDVIHTLVEAIILVFLVMLIFLQNFRATIIPTIVIPVALLGTFIGLAALGFTINQLSLFGMVLAIGIVVDDAIVVIENVERIMEEEHLPPKAATRKAMSEITGAIVGITVVLSAVFIPSGMQSGAAGLIYKEFAFTIAISMLFSAFLALSFTPALCATMLKEKDHNRKPNAFARHFNSGFDKVTGFYQRRVRAASGQAPFWMVIYVLLTLACGYIYTRVPTGFLPEEDQGVVPMIMTLPPGASLQRTIAVQHKIYDIVKHDPAVHGMFSIGGFSFAGLGENVGMSFMQLKPYEERTATAFDVIKRVQAEVNKQVPEAQIRVINLPTVQGLAQYTGADFYLEDQGNQGHAALMRAMGQLMAETAKDKTFGVMFPNTLPPAPQLNLSVDRVQAQSMGLSVSDVYSALQMMLATTYVNQFYYQGRVKRVMIQADEQFRRNTDSFKYFYTPRDTSAIANYASTSDQQSAATNGGNVALSNVVKKQWIYDSPALIRFNGYEGIELIATSAPGYSTGQAMQEMQKLVAKLPRGFGIEWAGESYQEILAGNSATMLMVLSVLIVFLALAALYESWSIPVAVLLVLPIGILGAAAATMFRGLENDLYFKIGMVTVMGLSAKNAILIIEFAVALQREGKTLREAVIEAARLRLRPIVMTSLAFILGVFPMAISSGAGASARHSLGTGVVGGMMLSTLVGLLLIPVFYTVVRRLLGDKLDEVSVNMLAHDDDGKPINPPKPKDDGGVATFDSDPRRGL</sequence>
<dbReference type="OrthoDB" id="9757904at2"/>
<keyword evidence="8 9" id="KW-0472">Membrane</keyword>
<feature type="transmembrane region" description="Helical" evidence="9">
    <location>
        <begin position="1016"/>
        <end position="1038"/>
    </location>
</feature>
<dbReference type="RefSeq" id="WP_014403286.1">
    <property type="nucleotide sequence ID" value="NC_017033.1"/>
</dbReference>
<feature type="transmembrane region" description="Helical" evidence="9">
    <location>
        <begin position="983"/>
        <end position="1004"/>
    </location>
</feature>
<dbReference type="SUPFAM" id="SSF82866">
    <property type="entry name" value="Multidrug efflux transporter AcrB transmembrane domain"/>
    <property type="match status" value="2"/>
</dbReference>
<dbReference type="NCBIfam" id="NF000282">
    <property type="entry name" value="RND_permease_1"/>
    <property type="match status" value="1"/>
</dbReference>
<feature type="transmembrane region" description="Helical" evidence="9">
    <location>
        <begin position="909"/>
        <end position="929"/>
    </location>
</feature>
<dbReference type="NCBIfam" id="TIGR00915">
    <property type="entry name" value="2A0602"/>
    <property type="match status" value="1"/>
</dbReference>
<dbReference type="PRINTS" id="PR00702">
    <property type="entry name" value="ACRIFLAVINRP"/>
</dbReference>
<evidence type="ECO:0000256" key="3">
    <source>
        <dbReference type="ARBA" id="ARBA00022448"/>
    </source>
</evidence>
<feature type="transmembrane region" description="Helical" evidence="9">
    <location>
        <begin position="12"/>
        <end position="32"/>
    </location>
</feature>
<dbReference type="Gene3D" id="1.20.1640.10">
    <property type="entry name" value="Multidrug efflux transporter AcrB transmembrane domain"/>
    <property type="match status" value="2"/>
</dbReference>
<dbReference type="InterPro" id="IPR027463">
    <property type="entry name" value="AcrB_DN_DC_subdom"/>
</dbReference>
<dbReference type="InterPro" id="IPR001036">
    <property type="entry name" value="Acrflvin-R"/>
</dbReference>
<dbReference type="Proteomes" id="UP000005234">
    <property type="component" value="Chromosome"/>
</dbReference>
<evidence type="ECO:0000256" key="8">
    <source>
        <dbReference type="ARBA" id="ARBA00023136"/>
    </source>
</evidence>
<organism evidence="11 12">
    <name type="scientific">Frateuria aurantia (strain ATCC 33424 / DSM 6220 / KCTC 2777 / LMG 1558 / NBRC 3245 / NCIMB 13370)</name>
    <name type="common">Acetobacter aurantius</name>
    <dbReference type="NCBI Taxonomy" id="767434"/>
    <lineage>
        <taxon>Bacteria</taxon>
        <taxon>Pseudomonadati</taxon>
        <taxon>Pseudomonadota</taxon>
        <taxon>Gammaproteobacteria</taxon>
        <taxon>Lysobacterales</taxon>
        <taxon>Rhodanobacteraceae</taxon>
        <taxon>Frateuria</taxon>
    </lineage>
</organism>
<keyword evidence="7 9" id="KW-1133">Transmembrane helix</keyword>
<dbReference type="GO" id="GO:0009636">
    <property type="term" value="P:response to toxic substance"/>
    <property type="evidence" value="ECO:0007669"/>
    <property type="project" value="UniProtKB-ARBA"/>
</dbReference>
<name>H8L0W1_FRAAD</name>
<protein>
    <recommendedName>
        <fullName evidence="9">Efflux pump membrane transporter</fullName>
    </recommendedName>
</protein>
<evidence type="ECO:0000256" key="4">
    <source>
        <dbReference type="ARBA" id="ARBA00022475"/>
    </source>
</evidence>
<dbReference type="GO" id="GO:0042910">
    <property type="term" value="F:xenobiotic transmembrane transporter activity"/>
    <property type="evidence" value="ECO:0007669"/>
    <property type="project" value="TreeGrafter"/>
</dbReference>
<feature type="transmembrane region" description="Helical" evidence="9">
    <location>
        <begin position="535"/>
        <end position="553"/>
    </location>
</feature>
<dbReference type="AlphaFoldDB" id="H8L0W1"/>
<comment type="caution">
    <text evidence="9">Lacks conserved residue(s) required for the propagation of feature annotation.</text>
</comment>
<dbReference type="Gene3D" id="3.30.2090.10">
    <property type="entry name" value="Multidrug efflux transporter AcrB TolC docking domain, DN and DC subdomains"/>
    <property type="match status" value="2"/>
</dbReference>
<feature type="transmembrane region" description="Helical" evidence="9">
    <location>
        <begin position="883"/>
        <end position="902"/>
    </location>
</feature>
<evidence type="ECO:0000256" key="7">
    <source>
        <dbReference type="ARBA" id="ARBA00022989"/>
    </source>
</evidence>
<dbReference type="EMBL" id="CP003350">
    <property type="protein sequence ID" value="AFC86281.1"/>
    <property type="molecule type" value="Genomic_DNA"/>
</dbReference>
<evidence type="ECO:0000256" key="9">
    <source>
        <dbReference type="RuleBase" id="RU364070"/>
    </source>
</evidence>
<dbReference type="SUPFAM" id="SSF82714">
    <property type="entry name" value="Multidrug efflux transporter AcrB TolC docking domain, DN and DC subdomains"/>
    <property type="match status" value="2"/>
</dbReference>
<gene>
    <name evidence="11" type="ordered locus">Fraau_1888</name>
</gene>
<dbReference type="PANTHER" id="PTHR32063:SF13">
    <property type="entry name" value="MULTIDRUG EFFLUX PUMP SUBUNIT ACRB-RELATED"/>
    <property type="match status" value="1"/>
</dbReference>
<proteinExistence type="inferred from homology"/>
<feature type="transmembrane region" description="Helical" evidence="9">
    <location>
        <begin position="935"/>
        <end position="962"/>
    </location>
</feature>
<accession>H8L0W1</accession>
<feature type="transmembrane region" description="Helical" evidence="9">
    <location>
        <begin position="340"/>
        <end position="359"/>
    </location>
</feature>
<dbReference type="HOGENOM" id="CLU_002755_1_1_6"/>
<reference evidence="11" key="1">
    <citation type="submission" date="2012-02" db="EMBL/GenBank/DDBJ databases">
        <title>The complete genome of Frateuria aurantia DSM 6220.</title>
        <authorList>
            <consortium name="US DOE Joint Genome Institute (JGI-PGF)"/>
            <person name="Lucas S."/>
            <person name="Copeland A."/>
            <person name="Lapidus A."/>
            <person name="Glavina del Rio T."/>
            <person name="Dalin E."/>
            <person name="Tice H."/>
            <person name="Bruce D."/>
            <person name="Goodwin L."/>
            <person name="Pitluck S."/>
            <person name="Peters L."/>
            <person name="Ovchinnikova G."/>
            <person name="Teshima H."/>
            <person name="Kyrpides N."/>
            <person name="Mavromatis K."/>
            <person name="Ivanova N."/>
            <person name="Brettin T."/>
            <person name="Detter J.C."/>
            <person name="Han C."/>
            <person name="Larimer F."/>
            <person name="Land M."/>
            <person name="Hauser L."/>
            <person name="Markowitz V."/>
            <person name="Cheng J.-F."/>
            <person name="Hugenholtz P."/>
            <person name="Woyke T."/>
            <person name="Wu D."/>
            <person name="Brambilla E."/>
            <person name="Klenk H.-P."/>
            <person name="Eisen J.A."/>
        </authorList>
    </citation>
    <scope>NUCLEOTIDE SEQUENCE</scope>
    <source>
        <strain evidence="11">DSM 6220</strain>
    </source>
</reference>
<dbReference type="FunFam" id="1.20.1640.10:FF:000001">
    <property type="entry name" value="Efflux pump membrane transporter"/>
    <property type="match status" value="1"/>
</dbReference>
<keyword evidence="3 9" id="KW-0813">Transport</keyword>
<comment type="subcellular location">
    <subcellularLocation>
        <location evidence="1 9">Cell inner membrane</location>
        <topology evidence="1 9">Multi-pass membrane protein</topology>
    </subcellularLocation>
</comment>
<evidence type="ECO:0000313" key="12">
    <source>
        <dbReference type="Proteomes" id="UP000005234"/>
    </source>
</evidence>